<evidence type="ECO:0000256" key="3">
    <source>
        <dbReference type="ARBA" id="ARBA00022448"/>
    </source>
</evidence>
<dbReference type="PANTHER" id="PTHR11410">
    <property type="entry name" value="ATP SYNTHASE SUBUNIT A"/>
    <property type="match status" value="1"/>
</dbReference>
<evidence type="ECO:0000256" key="10">
    <source>
        <dbReference type="ARBA" id="ARBA00023310"/>
    </source>
</evidence>
<reference evidence="13" key="1">
    <citation type="submission" date="2020-05" db="EMBL/GenBank/DDBJ databases">
        <authorList>
            <person name="Chiriac C."/>
            <person name="Salcher M."/>
            <person name="Ghai R."/>
            <person name="Kavagutti S V."/>
        </authorList>
    </citation>
    <scope>NUCLEOTIDE SEQUENCE</scope>
</reference>
<feature type="transmembrane region" description="Helical" evidence="11">
    <location>
        <begin position="185"/>
        <end position="207"/>
    </location>
</feature>
<gene>
    <name evidence="12" type="ORF">UFOPK2242_00174</name>
    <name evidence="13" type="ORF">UFOPK3317_01240</name>
    <name evidence="14" type="ORF">UFOPK3974_00248</name>
    <name evidence="15" type="ORF">UFOPK4071_00133</name>
</gene>
<sequence length="260" mass="28752">MTVVAELFPNGITELFQWKPVLFGGTDFALNKTGIMVLVSMVICLTIFLIGGRKRALVPTGLQNVAESGYLAIESQIAVEVMGAEEGKKWTPFLASMFFYILFINIWSIVPGIQFPATARIALPGLLAVIVWVVFIGAGFKTQGPLYIFKNITPPGVPKPLYILVIPIEFISKYLVRPFSLAVRLFANMVAGHVLLTVFAVMCIELMKHTSGWYQVAFVPLPFFGLLFMTAFEVLVALLQAYIFTILTAVYIGESVHPEH</sequence>
<dbReference type="EMBL" id="CAFBLK010000242">
    <property type="protein sequence ID" value="CAB4877567.1"/>
    <property type="molecule type" value="Genomic_DNA"/>
</dbReference>
<dbReference type="CDD" id="cd00310">
    <property type="entry name" value="ATP-synt_Fo_a_6"/>
    <property type="match status" value="1"/>
</dbReference>
<feature type="transmembrane region" description="Helical" evidence="11">
    <location>
        <begin position="90"/>
        <end position="109"/>
    </location>
</feature>
<evidence type="ECO:0000256" key="1">
    <source>
        <dbReference type="ARBA" id="ARBA00004141"/>
    </source>
</evidence>
<dbReference type="PROSITE" id="PS00449">
    <property type="entry name" value="ATPASE_A"/>
    <property type="match status" value="1"/>
</dbReference>
<keyword evidence="8" id="KW-0406">Ion transport</keyword>
<keyword evidence="10" id="KW-0066">ATP synthesis</keyword>
<feature type="transmembrane region" description="Helical" evidence="11">
    <location>
        <begin position="121"/>
        <end position="140"/>
    </location>
</feature>
<evidence type="ECO:0000313" key="14">
    <source>
        <dbReference type="EMBL" id="CAB4979025.1"/>
    </source>
</evidence>
<feature type="transmembrane region" description="Helical" evidence="11">
    <location>
        <begin position="28"/>
        <end position="50"/>
    </location>
</feature>
<keyword evidence="3" id="KW-0813">Transport</keyword>
<evidence type="ECO:0000313" key="13">
    <source>
        <dbReference type="EMBL" id="CAB4877567.1"/>
    </source>
</evidence>
<evidence type="ECO:0000256" key="4">
    <source>
        <dbReference type="ARBA" id="ARBA00022547"/>
    </source>
</evidence>
<evidence type="ECO:0000256" key="7">
    <source>
        <dbReference type="ARBA" id="ARBA00022989"/>
    </source>
</evidence>
<comment type="similarity">
    <text evidence="2">Belongs to the ATPase A chain family.</text>
</comment>
<keyword evidence="7 11" id="KW-1133">Transmembrane helix</keyword>
<dbReference type="PANTHER" id="PTHR11410:SF0">
    <property type="entry name" value="ATP SYNTHASE SUBUNIT A"/>
    <property type="match status" value="1"/>
</dbReference>
<evidence type="ECO:0000313" key="15">
    <source>
        <dbReference type="EMBL" id="CAB5001143.1"/>
    </source>
</evidence>
<dbReference type="AlphaFoldDB" id="A0A6J7E3D1"/>
<keyword evidence="4" id="KW-0138">CF(0)</keyword>
<dbReference type="HAMAP" id="MF_01393">
    <property type="entry name" value="ATP_synth_a_bact"/>
    <property type="match status" value="1"/>
</dbReference>
<dbReference type="InterPro" id="IPR045083">
    <property type="entry name" value="ATP_synth_F0_asu_bact/mt"/>
</dbReference>
<evidence type="ECO:0000256" key="11">
    <source>
        <dbReference type="SAM" id="Phobius"/>
    </source>
</evidence>
<dbReference type="Gene3D" id="1.20.120.220">
    <property type="entry name" value="ATP synthase, F0 complex, subunit A"/>
    <property type="match status" value="1"/>
</dbReference>
<keyword evidence="5 11" id="KW-0812">Transmembrane</keyword>
<proteinExistence type="inferred from homology"/>
<keyword evidence="6" id="KW-0375">Hydrogen ion transport</keyword>
<dbReference type="GO" id="GO:0045259">
    <property type="term" value="C:proton-transporting ATP synthase complex"/>
    <property type="evidence" value="ECO:0007669"/>
    <property type="project" value="UniProtKB-KW"/>
</dbReference>
<dbReference type="InterPro" id="IPR035908">
    <property type="entry name" value="F0_ATP_A_sf"/>
</dbReference>
<dbReference type="NCBIfam" id="TIGR01131">
    <property type="entry name" value="ATP_synt_6_or_A"/>
    <property type="match status" value="1"/>
</dbReference>
<evidence type="ECO:0000313" key="12">
    <source>
        <dbReference type="EMBL" id="CAB4646855.1"/>
    </source>
</evidence>
<dbReference type="EMBL" id="CAEZWM010000009">
    <property type="protein sequence ID" value="CAB4646855.1"/>
    <property type="molecule type" value="Genomic_DNA"/>
</dbReference>
<dbReference type="GO" id="GO:0046933">
    <property type="term" value="F:proton-transporting ATP synthase activity, rotational mechanism"/>
    <property type="evidence" value="ECO:0007669"/>
    <property type="project" value="TreeGrafter"/>
</dbReference>
<organism evidence="13">
    <name type="scientific">freshwater metagenome</name>
    <dbReference type="NCBI Taxonomy" id="449393"/>
    <lineage>
        <taxon>unclassified sequences</taxon>
        <taxon>metagenomes</taxon>
        <taxon>ecological metagenomes</taxon>
    </lineage>
</organism>
<dbReference type="EMBL" id="CAFBPF010000008">
    <property type="protein sequence ID" value="CAB5001143.1"/>
    <property type="molecule type" value="Genomic_DNA"/>
</dbReference>
<evidence type="ECO:0000256" key="8">
    <source>
        <dbReference type="ARBA" id="ARBA00023065"/>
    </source>
</evidence>
<comment type="subcellular location">
    <subcellularLocation>
        <location evidence="1">Membrane</location>
        <topology evidence="1">Multi-pass membrane protein</topology>
    </subcellularLocation>
</comment>
<dbReference type="PRINTS" id="PR00123">
    <property type="entry name" value="ATPASEA"/>
</dbReference>
<evidence type="ECO:0000256" key="6">
    <source>
        <dbReference type="ARBA" id="ARBA00022781"/>
    </source>
</evidence>
<accession>A0A6J7E3D1</accession>
<feature type="transmembrane region" description="Helical" evidence="11">
    <location>
        <begin position="219"/>
        <end position="252"/>
    </location>
</feature>
<protein>
    <submittedName>
        <fullName evidence="13">Unannotated protein</fullName>
    </submittedName>
</protein>
<dbReference type="Pfam" id="PF00119">
    <property type="entry name" value="ATP-synt_A"/>
    <property type="match status" value="1"/>
</dbReference>
<name>A0A6J7E3D1_9ZZZZ</name>
<dbReference type="SUPFAM" id="SSF81336">
    <property type="entry name" value="F1F0 ATP synthase subunit A"/>
    <property type="match status" value="1"/>
</dbReference>
<evidence type="ECO:0000256" key="9">
    <source>
        <dbReference type="ARBA" id="ARBA00023136"/>
    </source>
</evidence>
<dbReference type="InterPro" id="IPR000568">
    <property type="entry name" value="ATP_synth_F0_asu"/>
</dbReference>
<keyword evidence="9 11" id="KW-0472">Membrane</keyword>
<evidence type="ECO:0000256" key="2">
    <source>
        <dbReference type="ARBA" id="ARBA00006810"/>
    </source>
</evidence>
<dbReference type="InterPro" id="IPR023011">
    <property type="entry name" value="ATP_synth_F0_asu_AS"/>
</dbReference>
<dbReference type="EMBL" id="CAFBOR010000019">
    <property type="protein sequence ID" value="CAB4979025.1"/>
    <property type="molecule type" value="Genomic_DNA"/>
</dbReference>
<evidence type="ECO:0000256" key="5">
    <source>
        <dbReference type="ARBA" id="ARBA00022692"/>
    </source>
</evidence>